<dbReference type="PROSITE" id="PS01129">
    <property type="entry name" value="PSI_RLU"/>
    <property type="match status" value="1"/>
</dbReference>
<evidence type="ECO:0000313" key="7">
    <source>
        <dbReference type="Proteomes" id="UP000257607"/>
    </source>
</evidence>
<dbReference type="GO" id="GO:0000455">
    <property type="term" value="P:enzyme-directed rRNA pseudouridine synthesis"/>
    <property type="evidence" value="ECO:0007669"/>
    <property type="project" value="TreeGrafter"/>
</dbReference>
<sequence length="297" mass="32655">MEIKWHVNQPQSVKQFLLASGVSQRLYAKIKALGQPILVNGKKSAPSDQVQCGDVVTLQLPAEPADESVAVSHEPITICYENEYWLAVNKPDGLATIPGPTNQTDTLLNRIKGYWQAQGATDLVPHIITRLDFDTSGIVLVGKHQIAQSLLQPQIEQHQLQKFYLAVVSGTGLPASGDIREPIGQIDHQPRREVLADGQSAWTSYWRLGASGQLTAVKVQIHTGRTHQIRVHFSALGHPLVGDQLYDGPLDLGITRQALHAYRLQFQDPFSQQSISITAPIPADIQAILPTERLSID</sequence>
<organism evidence="6 7">
    <name type="scientific">Latilactobacillus curvatus</name>
    <name type="common">Lactobacillus curvatus</name>
    <dbReference type="NCBI Taxonomy" id="28038"/>
    <lineage>
        <taxon>Bacteria</taxon>
        <taxon>Bacillati</taxon>
        <taxon>Bacillota</taxon>
        <taxon>Bacilli</taxon>
        <taxon>Lactobacillales</taxon>
        <taxon>Lactobacillaceae</taxon>
        <taxon>Latilactobacillus</taxon>
    </lineage>
</organism>
<evidence type="ECO:0000256" key="4">
    <source>
        <dbReference type="RuleBase" id="RU362028"/>
    </source>
</evidence>
<evidence type="ECO:0000256" key="1">
    <source>
        <dbReference type="ARBA" id="ARBA00000073"/>
    </source>
</evidence>
<dbReference type="GO" id="GO:0003723">
    <property type="term" value="F:RNA binding"/>
    <property type="evidence" value="ECO:0007669"/>
    <property type="project" value="InterPro"/>
</dbReference>
<dbReference type="InterPro" id="IPR050188">
    <property type="entry name" value="RluA_PseudoU_synthase"/>
</dbReference>
<dbReference type="Pfam" id="PF00849">
    <property type="entry name" value="PseudoU_synth_2"/>
    <property type="match status" value="1"/>
</dbReference>
<gene>
    <name evidence="6" type="ORF">DT351_03950</name>
</gene>
<dbReference type="InterPro" id="IPR006224">
    <property type="entry name" value="PsdUridine_synth_RluA-like_CS"/>
</dbReference>
<dbReference type="EMBL" id="CP031003">
    <property type="protein sequence ID" value="AXN35559.1"/>
    <property type="molecule type" value="Genomic_DNA"/>
</dbReference>
<dbReference type="PANTHER" id="PTHR21600:SF87">
    <property type="entry name" value="RNA PSEUDOURIDYLATE SYNTHASE DOMAIN-CONTAINING PROTEIN 1"/>
    <property type="match status" value="1"/>
</dbReference>
<dbReference type="EC" id="5.4.99.-" evidence="4"/>
<evidence type="ECO:0000256" key="2">
    <source>
        <dbReference type="ARBA" id="ARBA00010876"/>
    </source>
</evidence>
<dbReference type="AlphaFoldDB" id="A0A385ACY9"/>
<feature type="active site" evidence="3">
    <location>
        <position position="132"/>
    </location>
</feature>
<accession>A0A385ACY9</accession>
<comment type="catalytic activity">
    <reaction evidence="1 4">
        <text>a uridine in RNA = a pseudouridine in RNA</text>
        <dbReference type="Rhea" id="RHEA:48348"/>
        <dbReference type="Rhea" id="RHEA-COMP:12068"/>
        <dbReference type="Rhea" id="RHEA-COMP:12069"/>
        <dbReference type="ChEBI" id="CHEBI:65314"/>
        <dbReference type="ChEBI" id="CHEBI:65315"/>
    </reaction>
</comment>
<proteinExistence type="inferred from homology"/>
<dbReference type="GO" id="GO:0140098">
    <property type="term" value="F:catalytic activity, acting on RNA"/>
    <property type="evidence" value="ECO:0007669"/>
    <property type="project" value="UniProtKB-ARBA"/>
</dbReference>
<comment type="similarity">
    <text evidence="2 4">Belongs to the pseudouridine synthase RluA family.</text>
</comment>
<dbReference type="InterPro" id="IPR006225">
    <property type="entry name" value="PsdUridine_synth_RluC/D"/>
</dbReference>
<keyword evidence="4" id="KW-0413">Isomerase</keyword>
<dbReference type="Gene3D" id="3.30.2350.10">
    <property type="entry name" value="Pseudouridine synthase"/>
    <property type="match status" value="1"/>
</dbReference>
<feature type="domain" description="Pseudouridine synthase RsuA/RluA-like" evidence="5">
    <location>
        <begin position="85"/>
        <end position="235"/>
    </location>
</feature>
<comment type="function">
    <text evidence="4">Responsible for synthesis of pseudouridine from uracil.</text>
</comment>
<dbReference type="PANTHER" id="PTHR21600">
    <property type="entry name" value="MITOCHONDRIAL RNA PSEUDOURIDINE SYNTHASE"/>
    <property type="match status" value="1"/>
</dbReference>
<evidence type="ECO:0000256" key="3">
    <source>
        <dbReference type="PIRSR" id="PIRSR606225-1"/>
    </source>
</evidence>
<dbReference type="Proteomes" id="UP000257607">
    <property type="component" value="Chromosome"/>
</dbReference>
<dbReference type="CDD" id="cd02869">
    <property type="entry name" value="PseudoU_synth_RluA_like"/>
    <property type="match status" value="1"/>
</dbReference>
<evidence type="ECO:0000313" key="6">
    <source>
        <dbReference type="EMBL" id="AXN35559.1"/>
    </source>
</evidence>
<dbReference type="SUPFAM" id="SSF55120">
    <property type="entry name" value="Pseudouridine synthase"/>
    <property type="match status" value="1"/>
</dbReference>
<dbReference type="InterPro" id="IPR006145">
    <property type="entry name" value="PsdUridine_synth_RsuA/RluA"/>
</dbReference>
<dbReference type="RefSeq" id="WP_076786742.1">
    <property type="nucleotide sequence ID" value="NZ_CP015493.1"/>
</dbReference>
<dbReference type="NCBIfam" id="TIGR00005">
    <property type="entry name" value="rluA_subfam"/>
    <property type="match status" value="1"/>
</dbReference>
<evidence type="ECO:0000259" key="5">
    <source>
        <dbReference type="Pfam" id="PF00849"/>
    </source>
</evidence>
<dbReference type="InterPro" id="IPR020103">
    <property type="entry name" value="PsdUridine_synth_cat_dom_sf"/>
</dbReference>
<protein>
    <recommendedName>
        <fullName evidence="4">Pseudouridine synthase</fullName>
        <ecNumber evidence="4">5.4.99.-</ecNumber>
    </recommendedName>
</protein>
<reference evidence="6 7" key="1">
    <citation type="submission" date="2018-07" db="EMBL/GenBank/DDBJ databases">
        <title>Lactobacillus curvatus genome sequence.</title>
        <authorList>
            <person name="Prechtl R."/>
        </authorList>
    </citation>
    <scope>NUCLEOTIDE SEQUENCE [LARGE SCALE GENOMIC DNA]</scope>
    <source>
        <strain evidence="6 7">TMW 1.1928</strain>
    </source>
</reference>
<dbReference type="GO" id="GO:0009982">
    <property type="term" value="F:pseudouridine synthase activity"/>
    <property type="evidence" value="ECO:0007669"/>
    <property type="project" value="InterPro"/>
</dbReference>
<name>A0A385ACY9_LATCU</name>